<dbReference type="Proteomes" id="UP000036464">
    <property type="component" value="Unassembled WGS sequence"/>
</dbReference>
<comment type="caution">
    <text evidence="3">The sequence shown here is derived from an EMBL/GenBank/DDBJ whole genome shotgun (WGS) entry which is preliminary data.</text>
</comment>
<dbReference type="EMBL" id="LDPO01000001">
    <property type="protein sequence ID" value="KLO31565.1"/>
    <property type="molecule type" value="Genomic_DNA"/>
</dbReference>
<feature type="signal peptide" evidence="2">
    <location>
        <begin position="1"/>
        <end position="32"/>
    </location>
</feature>
<evidence type="ECO:0000313" key="3">
    <source>
        <dbReference type="EMBL" id="KLO31565.1"/>
    </source>
</evidence>
<keyword evidence="2" id="KW-0732">Signal</keyword>
<evidence type="ECO:0008006" key="5">
    <source>
        <dbReference type="Google" id="ProtNLM"/>
    </source>
</evidence>
<accession>A0ABR5FKK9</accession>
<feature type="region of interest" description="Disordered" evidence="1">
    <location>
        <begin position="90"/>
        <end position="119"/>
    </location>
</feature>
<reference evidence="3 4" key="1">
    <citation type="submission" date="2015-05" db="EMBL/GenBank/DDBJ databases">
        <title>Genome sequence of Mycobacterium heraklionense Davo strain.</title>
        <authorList>
            <person name="Greninger A.L."/>
            <person name="Cunningham G."/>
            <person name="Miller S."/>
        </authorList>
    </citation>
    <scope>NUCLEOTIDE SEQUENCE [LARGE SCALE GENOMIC DNA]</scope>
    <source>
        <strain evidence="3 4">Davo</strain>
    </source>
</reference>
<protein>
    <recommendedName>
        <fullName evidence="5">Secreted protein</fullName>
    </recommendedName>
</protein>
<keyword evidence="4" id="KW-1185">Reference proteome</keyword>
<evidence type="ECO:0000256" key="1">
    <source>
        <dbReference type="SAM" id="MobiDB-lite"/>
    </source>
</evidence>
<evidence type="ECO:0000313" key="4">
    <source>
        <dbReference type="Proteomes" id="UP000036464"/>
    </source>
</evidence>
<proteinExistence type="predicted"/>
<gene>
    <name evidence="3" type="ORF">ABW16_01620</name>
</gene>
<organism evidence="3 4">
    <name type="scientific">Mycolicibacter heraklionensis</name>
    <dbReference type="NCBI Taxonomy" id="512402"/>
    <lineage>
        <taxon>Bacteria</taxon>
        <taxon>Bacillati</taxon>
        <taxon>Actinomycetota</taxon>
        <taxon>Actinomycetes</taxon>
        <taxon>Mycobacteriales</taxon>
        <taxon>Mycobacteriaceae</taxon>
        <taxon>Mycolicibacter</taxon>
    </lineage>
</organism>
<sequence>MFAARQNRVAGRLALVLGATALAVAMAGTANADPHIPNPSTGDCAGGSAGSPIYMGYCDGEHYPDGSYWHTRQWGIPIYGNQNGLAGTHGGPNGAECVIDNGSPLPPAAPPGGCGGAQQ</sequence>
<feature type="chain" id="PRO_5045360523" description="Secreted protein" evidence="2">
    <location>
        <begin position="33"/>
        <end position="119"/>
    </location>
</feature>
<evidence type="ECO:0000256" key="2">
    <source>
        <dbReference type="SAM" id="SignalP"/>
    </source>
</evidence>
<dbReference type="RefSeq" id="WP_047317351.1">
    <property type="nucleotide sequence ID" value="NZ_LDPO01000001.1"/>
</dbReference>
<name>A0ABR5FKK9_9MYCO</name>